<evidence type="ECO:0000313" key="2">
    <source>
        <dbReference type="EMBL" id="GLI24773.1"/>
    </source>
</evidence>
<evidence type="ECO:0000256" key="1">
    <source>
        <dbReference type="SAM" id="MobiDB-lite"/>
    </source>
</evidence>
<dbReference type="AlphaFoldDB" id="A0A9W6CVS1"/>
<feature type="compositionally biased region" description="Basic residues" evidence="1">
    <location>
        <begin position="135"/>
        <end position="144"/>
    </location>
</feature>
<sequence>MPDNLTRQDVYDLVWSSPRAEAAERLGLSELQLRQVCGFHRIPMPNSQYWRRVEKGPSPDNTALPWNDRPWLETIVGVPMPADWPAKLPAYRIFQHPLDGVPGRYRSSAPVGPIGRQPEPPRLRLPRGGGSAPSAHRRWAPHRA</sequence>
<comment type="caution">
    <text evidence="2">The sequence shown here is derived from an EMBL/GenBank/DDBJ whole genome shotgun (WGS) entry which is preliminary data.</text>
</comment>
<dbReference type="Proteomes" id="UP001144397">
    <property type="component" value="Unassembled WGS sequence"/>
</dbReference>
<name>A0A9W6CVS1_XANFL</name>
<protein>
    <submittedName>
        <fullName evidence="2">Uncharacterized protein</fullName>
    </submittedName>
</protein>
<proteinExistence type="predicted"/>
<feature type="region of interest" description="Disordered" evidence="1">
    <location>
        <begin position="102"/>
        <end position="144"/>
    </location>
</feature>
<organism evidence="2 3">
    <name type="scientific">Xanthobacter flavus</name>
    <dbReference type="NCBI Taxonomy" id="281"/>
    <lineage>
        <taxon>Bacteria</taxon>
        <taxon>Pseudomonadati</taxon>
        <taxon>Pseudomonadota</taxon>
        <taxon>Alphaproteobacteria</taxon>
        <taxon>Hyphomicrobiales</taxon>
        <taxon>Xanthobacteraceae</taxon>
        <taxon>Xanthobacter</taxon>
    </lineage>
</organism>
<gene>
    <name evidence="2" type="ORF">XFLAVUS301_44470</name>
</gene>
<evidence type="ECO:0000313" key="3">
    <source>
        <dbReference type="Proteomes" id="UP001144397"/>
    </source>
</evidence>
<dbReference type="EMBL" id="BSDO01000008">
    <property type="protein sequence ID" value="GLI24773.1"/>
    <property type="molecule type" value="Genomic_DNA"/>
</dbReference>
<reference evidence="2" key="1">
    <citation type="submission" date="2022-12" db="EMBL/GenBank/DDBJ databases">
        <title>Reference genome sequencing for broad-spectrum identification of bacterial and archaeal isolates by mass spectrometry.</title>
        <authorList>
            <person name="Sekiguchi Y."/>
            <person name="Tourlousse D.M."/>
        </authorList>
    </citation>
    <scope>NUCLEOTIDE SEQUENCE</scope>
    <source>
        <strain evidence="2">301</strain>
    </source>
</reference>
<accession>A0A9W6CVS1</accession>